<protein>
    <submittedName>
        <fullName evidence="1">Uncharacterized protein</fullName>
    </submittedName>
</protein>
<organism evidence="1">
    <name type="scientific">marine metagenome</name>
    <dbReference type="NCBI Taxonomy" id="408172"/>
    <lineage>
        <taxon>unclassified sequences</taxon>
        <taxon>metagenomes</taxon>
        <taxon>ecological metagenomes</taxon>
    </lineage>
</organism>
<dbReference type="AlphaFoldDB" id="A0A381PHG7"/>
<accession>A0A381PHG7</accession>
<dbReference type="EMBL" id="UINC01000975">
    <property type="protein sequence ID" value="SUZ66084.1"/>
    <property type="molecule type" value="Genomic_DNA"/>
</dbReference>
<sequence length="69" mass="7613">MSFRTRSRPTLPELPSDPVEALARGNREQGIAPDGSSCGPKWSRDSYILWAIEAAARDAIDPWEERSAA</sequence>
<reference evidence="1" key="1">
    <citation type="submission" date="2018-05" db="EMBL/GenBank/DDBJ databases">
        <authorList>
            <person name="Lanie J.A."/>
            <person name="Ng W.-L."/>
            <person name="Kazmierczak K.M."/>
            <person name="Andrzejewski T.M."/>
            <person name="Davidsen T.M."/>
            <person name="Wayne K.J."/>
            <person name="Tettelin H."/>
            <person name="Glass J.I."/>
            <person name="Rusch D."/>
            <person name="Podicherti R."/>
            <person name="Tsui H.-C.T."/>
            <person name="Winkler M.E."/>
        </authorList>
    </citation>
    <scope>NUCLEOTIDE SEQUENCE</scope>
</reference>
<name>A0A381PHG7_9ZZZZ</name>
<proteinExistence type="predicted"/>
<evidence type="ECO:0000313" key="1">
    <source>
        <dbReference type="EMBL" id="SUZ66084.1"/>
    </source>
</evidence>
<gene>
    <name evidence="1" type="ORF">METZ01_LOCUS18938</name>
</gene>